<keyword evidence="9" id="KW-1185">Reference proteome</keyword>
<evidence type="ECO:0000259" key="7">
    <source>
        <dbReference type="Pfam" id="PF07992"/>
    </source>
</evidence>
<dbReference type="Proteomes" id="UP000660611">
    <property type="component" value="Unassembled WGS sequence"/>
</dbReference>
<feature type="binding site" evidence="4">
    <location>
        <begin position="143"/>
        <end position="145"/>
    </location>
    <ligand>
        <name>FAD</name>
        <dbReference type="ChEBI" id="CHEBI:57692"/>
    </ligand>
</feature>
<dbReference type="AlphaFoldDB" id="A0A919PV56"/>
<dbReference type="PIRSF" id="PIRSF000350">
    <property type="entry name" value="Mercury_reductase_MerA"/>
    <property type="match status" value="1"/>
</dbReference>
<dbReference type="PANTHER" id="PTHR43014:SF2">
    <property type="entry name" value="MERCURIC REDUCTASE"/>
    <property type="match status" value="1"/>
</dbReference>
<dbReference type="InterPro" id="IPR023753">
    <property type="entry name" value="FAD/NAD-binding_dom"/>
</dbReference>
<feature type="disulfide bond" description="Redox-active" evidence="5">
    <location>
        <begin position="43"/>
        <end position="48"/>
    </location>
</feature>
<evidence type="ECO:0000256" key="1">
    <source>
        <dbReference type="ARBA" id="ARBA00007532"/>
    </source>
</evidence>
<feature type="binding site" evidence="4">
    <location>
        <position position="113"/>
    </location>
    <ligand>
        <name>FAD</name>
        <dbReference type="ChEBI" id="CHEBI:57692"/>
    </ligand>
</feature>
<evidence type="ECO:0000313" key="9">
    <source>
        <dbReference type="Proteomes" id="UP000660611"/>
    </source>
</evidence>
<keyword evidence="4" id="KW-0547">Nucleotide-binding</keyword>
<gene>
    <name evidence="8" type="ORF">Dsi01nite_083380</name>
</gene>
<dbReference type="PANTHER" id="PTHR43014">
    <property type="entry name" value="MERCURIC REDUCTASE"/>
    <property type="match status" value="1"/>
</dbReference>
<sequence length="472" mass="49723">MEDDVFDVVVIGAGPVGMTVAARVVRGGLSAAVVEDRLAGGECEYYGCIPSKALLWPMELAAEVGRMPGLQLRGPIDAAAVLARRDETVSHRNDDHEVQAIEKLPATFVRGHGRLAGPRRVEVASSDGGVGTLRARHAVVVATGSTPAVPDVPGLAAAHPWTNQEATSVQRVPQRLAVIGAGPVACEMSQALHSLGARETTMLVRGERLLAAMEPFAGDLVARSFRESGIDVRFGRSVTRVERPVPGGPVTLHTGRGEQIVADEILVGAGRRPGVDDIGLDTVGVRVDGPIQVDGSLRATAVAEGWLYAVGDVNGRNLLTHMGKYQARVCGDVIAARAAGARDDGPALRATADDRGAPQVVFTEPQVSMVGRTESRARADGFTVRTVEYDVGDVAGAMVRGVGFSGRAKLVVDADRRVVLGGTFVAPDTADMLHSVTIAVNAEVPLDQLWHAVPPFPTVSEIWLRLLEQYGL</sequence>
<feature type="binding site" evidence="4">
    <location>
        <position position="270"/>
    </location>
    <ligand>
        <name>NAD(+)</name>
        <dbReference type="ChEBI" id="CHEBI:57540"/>
    </ligand>
</feature>
<keyword evidence="4" id="KW-0520">NAD</keyword>
<keyword evidence="3 4" id="KW-0274">FAD</keyword>
<dbReference type="Pfam" id="PF02852">
    <property type="entry name" value="Pyr_redox_dim"/>
    <property type="match status" value="1"/>
</dbReference>
<dbReference type="RefSeq" id="WP_203851943.1">
    <property type="nucleotide sequence ID" value="NZ_BAAAVW010000027.1"/>
</dbReference>
<proteinExistence type="inferred from homology"/>
<reference evidence="8" key="1">
    <citation type="submission" date="2021-01" db="EMBL/GenBank/DDBJ databases">
        <title>Whole genome shotgun sequence of Dactylosporangium siamense NBRC 106093.</title>
        <authorList>
            <person name="Komaki H."/>
            <person name="Tamura T."/>
        </authorList>
    </citation>
    <scope>NUCLEOTIDE SEQUENCE</scope>
    <source>
        <strain evidence="8">NBRC 106093</strain>
    </source>
</reference>
<dbReference type="GO" id="GO:0050660">
    <property type="term" value="F:flavin adenine dinucleotide binding"/>
    <property type="evidence" value="ECO:0007669"/>
    <property type="project" value="TreeGrafter"/>
</dbReference>
<evidence type="ECO:0000256" key="5">
    <source>
        <dbReference type="PIRSR" id="PIRSR000350-4"/>
    </source>
</evidence>
<comment type="similarity">
    <text evidence="1">Belongs to the class-I pyridine nucleotide-disulfide oxidoreductase family.</text>
</comment>
<feature type="domain" description="Pyridine nucleotide-disulphide oxidoreductase dimerisation" evidence="6">
    <location>
        <begin position="358"/>
        <end position="463"/>
    </location>
</feature>
<protein>
    <submittedName>
        <fullName evidence="8">Oxidoreductase</fullName>
    </submittedName>
</protein>
<feature type="binding site" evidence="4">
    <location>
        <position position="52"/>
    </location>
    <ligand>
        <name>FAD</name>
        <dbReference type="ChEBI" id="CHEBI:57692"/>
    </ligand>
</feature>
<evidence type="ECO:0000256" key="4">
    <source>
        <dbReference type="PIRSR" id="PIRSR000350-3"/>
    </source>
</evidence>
<comment type="cofactor">
    <cofactor evidence="4">
        <name>FAD</name>
        <dbReference type="ChEBI" id="CHEBI:57692"/>
    </cofactor>
    <text evidence="4">Binds 1 FAD per subunit.</text>
</comment>
<dbReference type="InterPro" id="IPR001100">
    <property type="entry name" value="Pyr_nuc-diS_OxRdtase"/>
</dbReference>
<dbReference type="GO" id="GO:0003955">
    <property type="term" value="F:NAD(P)H dehydrogenase (quinone) activity"/>
    <property type="evidence" value="ECO:0007669"/>
    <property type="project" value="TreeGrafter"/>
</dbReference>
<dbReference type="InterPro" id="IPR004099">
    <property type="entry name" value="Pyr_nucl-diS_OxRdtase_dimer"/>
</dbReference>
<evidence type="ECO:0000259" key="6">
    <source>
        <dbReference type="Pfam" id="PF02852"/>
    </source>
</evidence>
<feature type="binding site" evidence="4">
    <location>
        <begin position="180"/>
        <end position="187"/>
    </location>
    <ligand>
        <name>NAD(+)</name>
        <dbReference type="ChEBI" id="CHEBI:57540"/>
    </ligand>
</feature>
<dbReference type="Gene3D" id="3.30.390.30">
    <property type="match status" value="1"/>
</dbReference>
<dbReference type="InterPro" id="IPR036188">
    <property type="entry name" value="FAD/NAD-bd_sf"/>
</dbReference>
<comment type="caution">
    <text evidence="8">The sequence shown here is derived from an EMBL/GenBank/DDBJ whole genome shotgun (WGS) entry which is preliminary data.</text>
</comment>
<name>A0A919PV56_9ACTN</name>
<accession>A0A919PV56</accession>
<evidence type="ECO:0000256" key="3">
    <source>
        <dbReference type="ARBA" id="ARBA00022827"/>
    </source>
</evidence>
<dbReference type="PRINTS" id="PR00411">
    <property type="entry name" value="PNDRDTASEI"/>
</dbReference>
<evidence type="ECO:0000313" key="8">
    <source>
        <dbReference type="EMBL" id="GIG50297.1"/>
    </source>
</evidence>
<feature type="binding site" evidence="4">
    <location>
        <position position="312"/>
    </location>
    <ligand>
        <name>FAD</name>
        <dbReference type="ChEBI" id="CHEBI:57692"/>
    </ligand>
</feature>
<feature type="domain" description="FAD/NAD(P)-binding" evidence="7">
    <location>
        <begin position="6"/>
        <end position="319"/>
    </location>
</feature>
<dbReference type="PRINTS" id="PR00368">
    <property type="entry name" value="FADPNR"/>
</dbReference>
<dbReference type="Pfam" id="PF07992">
    <property type="entry name" value="Pyr_redox_2"/>
    <property type="match status" value="1"/>
</dbReference>
<dbReference type="Gene3D" id="3.50.50.60">
    <property type="entry name" value="FAD/NAD(P)-binding domain"/>
    <property type="match status" value="2"/>
</dbReference>
<dbReference type="SUPFAM" id="SSF55424">
    <property type="entry name" value="FAD/NAD-linked reductases, dimerisation (C-terminal) domain"/>
    <property type="match status" value="1"/>
</dbReference>
<dbReference type="EMBL" id="BONQ01000129">
    <property type="protein sequence ID" value="GIG50297.1"/>
    <property type="molecule type" value="Genomic_DNA"/>
</dbReference>
<keyword evidence="2" id="KW-0285">Flavoprotein</keyword>
<dbReference type="SUPFAM" id="SSF51905">
    <property type="entry name" value="FAD/NAD(P)-binding domain"/>
    <property type="match status" value="1"/>
</dbReference>
<dbReference type="InterPro" id="IPR016156">
    <property type="entry name" value="FAD/NAD-linked_Rdtase_dimer_sf"/>
</dbReference>
<organism evidence="8 9">
    <name type="scientific">Dactylosporangium siamense</name>
    <dbReference type="NCBI Taxonomy" id="685454"/>
    <lineage>
        <taxon>Bacteria</taxon>
        <taxon>Bacillati</taxon>
        <taxon>Actinomycetota</taxon>
        <taxon>Actinomycetes</taxon>
        <taxon>Micromonosporales</taxon>
        <taxon>Micromonosporaceae</taxon>
        <taxon>Dactylosporangium</taxon>
    </lineage>
</organism>
<evidence type="ECO:0000256" key="2">
    <source>
        <dbReference type="ARBA" id="ARBA00022630"/>
    </source>
</evidence>